<dbReference type="Gene3D" id="3.30.70.100">
    <property type="match status" value="2"/>
</dbReference>
<feature type="compositionally biased region" description="Basic and acidic residues" evidence="1">
    <location>
        <begin position="222"/>
        <end position="231"/>
    </location>
</feature>
<evidence type="ECO:0000256" key="1">
    <source>
        <dbReference type="SAM" id="MobiDB-lite"/>
    </source>
</evidence>
<dbReference type="PANTHER" id="PTHR46413:SF2">
    <property type="entry name" value="HEAVY METAL-ASSOCIATED ISOPRENYLATED PLANT PROTEIN 3"/>
    <property type="match status" value="1"/>
</dbReference>
<dbReference type="SUPFAM" id="SSF55008">
    <property type="entry name" value="HMA, heavy metal-associated domain"/>
    <property type="match status" value="2"/>
</dbReference>
<keyword evidence="4" id="KW-1185">Reference proteome</keyword>
<dbReference type="OrthoDB" id="773760at2759"/>
<name>A0A8J6D3Y8_9ROSI</name>
<dbReference type="AlphaFoldDB" id="A0A8J6D3Y8"/>
<reference evidence="3 4" key="1">
    <citation type="journal article" date="2021" name="bioRxiv">
        <title>The Gossypium anomalum genome as a resource for cotton improvement and evolutionary analysis of hybrid incompatibility.</title>
        <authorList>
            <person name="Grover C.E."/>
            <person name="Yuan D."/>
            <person name="Arick M.A."/>
            <person name="Miller E.R."/>
            <person name="Hu G."/>
            <person name="Peterson D.G."/>
            <person name="Wendel J.F."/>
            <person name="Udall J.A."/>
        </authorList>
    </citation>
    <scope>NUCLEOTIDE SEQUENCE [LARGE SCALE GENOMIC DNA]</scope>
    <source>
        <strain evidence="3">JFW-Udall</strain>
        <tissue evidence="3">Leaf</tissue>
    </source>
</reference>
<organism evidence="3 4">
    <name type="scientific">Gossypium anomalum</name>
    <dbReference type="NCBI Taxonomy" id="47600"/>
    <lineage>
        <taxon>Eukaryota</taxon>
        <taxon>Viridiplantae</taxon>
        <taxon>Streptophyta</taxon>
        <taxon>Embryophyta</taxon>
        <taxon>Tracheophyta</taxon>
        <taxon>Spermatophyta</taxon>
        <taxon>Magnoliopsida</taxon>
        <taxon>eudicotyledons</taxon>
        <taxon>Gunneridae</taxon>
        <taxon>Pentapetalae</taxon>
        <taxon>rosids</taxon>
        <taxon>malvids</taxon>
        <taxon>Malvales</taxon>
        <taxon>Malvaceae</taxon>
        <taxon>Malvoideae</taxon>
        <taxon>Gossypium</taxon>
    </lineage>
</organism>
<dbReference type="EMBL" id="JAHUZN010000005">
    <property type="protein sequence ID" value="KAG8494919.1"/>
    <property type="molecule type" value="Genomic_DNA"/>
</dbReference>
<dbReference type="PANTHER" id="PTHR46413">
    <property type="entry name" value="HEAVY METAL-ASSOCIATED ISOPRENYLATED PLANT PROTEIN 6"/>
    <property type="match status" value="1"/>
</dbReference>
<feature type="compositionally biased region" description="Basic and acidic residues" evidence="1">
    <location>
        <begin position="91"/>
        <end position="119"/>
    </location>
</feature>
<dbReference type="InterPro" id="IPR006121">
    <property type="entry name" value="HMA_dom"/>
</dbReference>
<feature type="domain" description="HMA" evidence="2">
    <location>
        <begin position="150"/>
        <end position="219"/>
    </location>
</feature>
<dbReference type="InterPro" id="IPR044594">
    <property type="entry name" value="HIPP01/3/5/6"/>
</dbReference>
<feature type="region of interest" description="Disordered" evidence="1">
    <location>
        <begin position="222"/>
        <end position="282"/>
    </location>
</feature>
<dbReference type="PROSITE" id="PS50846">
    <property type="entry name" value="HMA_2"/>
    <property type="match status" value="2"/>
</dbReference>
<dbReference type="GO" id="GO:0046872">
    <property type="term" value="F:metal ion binding"/>
    <property type="evidence" value="ECO:0007669"/>
    <property type="project" value="InterPro"/>
</dbReference>
<evidence type="ECO:0000259" key="2">
    <source>
        <dbReference type="PROSITE" id="PS50846"/>
    </source>
</evidence>
<gene>
    <name evidence="3" type="ORF">CXB51_012356</name>
</gene>
<proteinExistence type="predicted"/>
<dbReference type="Proteomes" id="UP000701853">
    <property type="component" value="Chromosome 5"/>
</dbReference>
<dbReference type="CDD" id="cd00371">
    <property type="entry name" value="HMA"/>
    <property type="match status" value="2"/>
</dbReference>
<dbReference type="Pfam" id="PF00403">
    <property type="entry name" value="HMA"/>
    <property type="match status" value="2"/>
</dbReference>
<feature type="compositionally biased region" description="Gly residues" evidence="1">
    <location>
        <begin position="232"/>
        <end position="252"/>
    </location>
</feature>
<evidence type="ECO:0000313" key="4">
    <source>
        <dbReference type="Proteomes" id="UP000701853"/>
    </source>
</evidence>
<feature type="region of interest" description="Disordered" evidence="1">
    <location>
        <begin position="82"/>
        <end position="119"/>
    </location>
</feature>
<protein>
    <recommendedName>
        <fullName evidence="2">HMA domain-containing protein</fullName>
    </recommendedName>
</protein>
<evidence type="ECO:0000313" key="3">
    <source>
        <dbReference type="EMBL" id="KAG8494919.1"/>
    </source>
</evidence>
<sequence>MLQKKSGNKKGGDGDKKEKGSLTVVFKVDCLCEGCASKILKCVREFEGVETVKTESNSNKVTVTGAVDPTAIKENIVKKSKKKVDVIAPQPKKDDNKEDKKEKKPEKDKNQPSDNSKQEKNPKRYYLFFAVILNFNFRQSNCCICMLAPLTTADLKVQLKCQCQGCILKIRKIVSETKGVQELKVDTQKELVTVKGTMDVKVLAEVLKDKLKKNVEIVLPKKEKDGNKEGGDNGAGSGTTGGGGGGGGVGGGGKKKNKGGNAGGDGGNEANAVPSGGGGAKVEGNRMEFMVQPEYGYGYMPGYPGYMPSYPGYGYPGYGYGYGHPHPHGHGHCYPAYVPNYPVFVHPPHQMFNDENPNACAIL</sequence>
<comment type="caution">
    <text evidence="3">The sequence shown here is derived from an EMBL/GenBank/DDBJ whole genome shotgun (WGS) entry which is preliminary data.</text>
</comment>
<feature type="domain" description="HMA" evidence="2">
    <location>
        <begin position="21"/>
        <end position="84"/>
    </location>
</feature>
<dbReference type="InterPro" id="IPR036163">
    <property type="entry name" value="HMA_dom_sf"/>
</dbReference>
<accession>A0A8J6D3Y8</accession>